<proteinExistence type="predicted"/>
<name>A0ABT1QP44_9GAMM</name>
<dbReference type="InterPro" id="IPR022601">
    <property type="entry name" value="DUF3160"/>
</dbReference>
<comment type="caution">
    <text evidence="2">The sequence shown here is derived from an EMBL/GenBank/DDBJ whole genome shotgun (WGS) entry which is preliminary data.</text>
</comment>
<keyword evidence="3" id="KW-1185">Reference proteome</keyword>
<feature type="signal peptide" evidence="1">
    <location>
        <begin position="1"/>
        <end position="27"/>
    </location>
</feature>
<accession>A0ABT1QP44</accession>
<dbReference type="Proteomes" id="UP001165498">
    <property type="component" value="Unassembled WGS sequence"/>
</dbReference>
<feature type="chain" id="PRO_5047332645" evidence="1">
    <location>
        <begin position="28"/>
        <end position="943"/>
    </location>
</feature>
<evidence type="ECO:0000313" key="3">
    <source>
        <dbReference type="Proteomes" id="UP001165498"/>
    </source>
</evidence>
<dbReference type="EMBL" id="JANFQO010000003">
    <property type="protein sequence ID" value="MCQ4163935.1"/>
    <property type="molecule type" value="Genomic_DNA"/>
</dbReference>
<sequence>MKTRSHYRPALLCAALFTLLPAAQARADDSVFRIAEPTVQSSPAAAARWTLQPGEEVIDFDVWADRPAVVALVRGADGVHRLRQWRIGADSAETLLTLPAGTVAASVTGHPLGGKLFLGAKVGEESVILAASAAQSWQLQRVYASTRPLRRLLVSPRPFIASWAPDSGEPQLSYRLVFAERQDDGNYSTRSILEKGGKDYQIVGPAASYVEVQDADAPPTRNDAESALPAAFHPAGHILLWQDKGGCFHKIPYAGMNWGASAAVAGKPCGGSLTVTPNGANLLHWKKGEAGVVLIGDNGKTRTPLAAEYRFAGTPSSVADGRGVVGQIEENGAQSLVYVPVRVPLHDVVNAWMYLQSPADTQRFSEHQGLFRALGHEQLYQLYDTENYLCGGYDSSTPTRPYFVTTDIFWELIGAAYEGIFIVQEEQQAMPAFWAFAAAAAAELKTAQPDSPWTNVFAAIAPLRDPAASGDAETARIARAEGSAKSSATGEEFNYGELKPRGHYSGDPHRAAYFKAVHYLTEIAAKRDDTASLAGLSAATQAHARQWIAAYRPFIAPSRAPLVWDGKDKSVPSYARHALARPQVFPLSWGFDNELLLSTVFHPDWPEAEQIRDAQGGGRLLPSGLDLAAALGSGAARGFLDAEFRRYPNLRPAIDAVARRWPATALAGESLYDSWLRLLALQWADSPRTAATATFNPALWDAKRLQTGLASWATLRHATTLVNERISAQCGEGGFEAIVLRPPRGYVEPDAEFFAATARLFEQIEAEVRKLGLADKATVSELGDPAQREGIARRLQATAQQARLFETIARKELRGEALSDAEYEAILLVARVAEHHLLVFKSLSNKDLALSNPDPMMKVADVAGDGPLLLAAVGRPLEWDQIVPFFGRRAIVKGSVYAYHEFSAPGPMNDAEWRRQVDRQARPSWIGGYLSNEELSCPAKEPF</sequence>
<organism evidence="2 3">
    <name type="scientific">Tahibacter harae</name>
    <dbReference type="NCBI Taxonomy" id="2963937"/>
    <lineage>
        <taxon>Bacteria</taxon>
        <taxon>Pseudomonadati</taxon>
        <taxon>Pseudomonadota</taxon>
        <taxon>Gammaproteobacteria</taxon>
        <taxon>Lysobacterales</taxon>
        <taxon>Rhodanobacteraceae</taxon>
        <taxon>Tahibacter</taxon>
    </lineage>
</organism>
<keyword evidence="1" id="KW-0732">Signal</keyword>
<gene>
    <name evidence="2" type="ORF">NM961_04350</name>
</gene>
<evidence type="ECO:0000313" key="2">
    <source>
        <dbReference type="EMBL" id="MCQ4163935.1"/>
    </source>
</evidence>
<reference evidence="2" key="1">
    <citation type="submission" date="2022-07" db="EMBL/GenBank/DDBJ databases">
        <title>Tahibacter sp., a new gammaproteobacterium isolated from the silt sample collected at pig farm.</title>
        <authorList>
            <person name="Chen H."/>
        </authorList>
    </citation>
    <scope>NUCLEOTIDE SEQUENCE</scope>
    <source>
        <strain evidence="2">P2K</strain>
    </source>
</reference>
<dbReference type="SMART" id="SM01325">
    <property type="entry name" value="DUF3160"/>
    <property type="match status" value="1"/>
</dbReference>
<dbReference type="Pfam" id="PF11369">
    <property type="entry name" value="DUF3160"/>
    <property type="match status" value="2"/>
</dbReference>
<evidence type="ECO:0000256" key="1">
    <source>
        <dbReference type="SAM" id="SignalP"/>
    </source>
</evidence>
<protein>
    <submittedName>
        <fullName evidence="2">DUF3160 domain-containing protein</fullName>
    </submittedName>
</protein>
<dbReference type="RefSeq" id="WP_255911651.1">
    <property type="nucleotide sequence ID" value="NZ_JANFQO010000003.1"/>
</dbReference>